<dbReference type="Gene3D" id="3.40.50.1820">
    <property type="entry name" value="alpha/beta hydrolase"/>
    <property type="match status" value="1"/>
</dbReference>
<evidence type="ECO:0000313" key="7">
    <source>
        <dbReference type="EMBL" id="PON22136.1"/>
    </source>
</evidence>
<evidence type="ECO:0000256" key="3">
    <source>
        <dbReference type="ARBA" id="ARBA00022801"/>
    </source>
</evidence>
<dbReference type="PRINTS" id="PR00412">
    <property type="entry name" value="EPOXHYDRLASE"/>
</dbReference>
<dbReference type="Proteomes" id="UP000054821">
    <property type="component" value="Unassembled WGS sequence"/>
</dbReference>
<dbReference type="SUPFAM" id="SSF53474">
    <property type="entry name" value="alpha/beta-Hydrolases"/>
    <property type="match status" value="1"/>
</dbReference>
<dbReference type="PANTHER" id="PTHR21661:SF35">
    <property type="entry name" value="EPOXIDE HYDROLASE"/>
    <property type="match status" value="1"/>
</dbReference>
<dbReference type="InterPro" id="IPR010497">
    <property type="entry name" value="Epoxide_hydro_N"/>
</dbReference>
<feature type="domain" description="Epoxide hydrolase N-terminal" evidence="6">
    <location>
        <begin position="32"/>
        <end position="137"/>
    </location>
</feature>
<keyword evidence="2" id="KW-0058">Aromatic hydrocarbons catabolism</keyword>
<dbReference type="GO" id="GO:0004301">
    <property type="term" value="F:epoxide hydrolase activity"/>
    <property type="evidence" value="ECO:0007669"/>
    <property type="project" value="TreeGrafter"/>
</dbReference>
<dbReference type="STRING" id="398673.A0A2P4ZCX5"/>
<gene>
    <name evidence="7" type="ORF">TGAM01_v209010</name>
</gene>
<dbReference type="PIRSF" id="PIRSF001112">
    <property type="entry name" value="Epoxide_hydrolase"/>
    <property type="match status" value="1"/>
</dbReference>
<evidence type="ECO:0000256" key="2">
    <source>
        <dbReference type="ARBA" id="ARBA00022797"/>
    </source>
</evidence>
<feature type="chain" id="PRO_5015163674" description="Epoxide hydrolase N-terminal domain-containing protein" evidence="5">
    <location>
        <begin position="21"/>
        <end position="420"/>
    </location>
</feature>
<dbReference type="AlphaFoldDB" id="A0A2P4ZCX5"/>
<evidence type="ECO:0000259" key="6">
    <source>
        <dbReference type="Pfam" id="PF06441"/>
    </source>
</evidence>
<dbReference type="InterPro" id="IPR000639">
    <property type="entry name" value="Epox_hydrolase-like"/>
</dbReference>
<evidence type="ECO:0000256" key="5">
    <source>
        <dbReference type="SAM" id="SignalP"/>
    </source>
</evidence>
<dbReference type="Pfam" id="PF06441">
    <property type="entry name" value="EHN"/>
    <property type="match status" value="1"/>
</dbReference>
<feature type="active site" description="Nucleophile" evidence="4">
    <location>
        <position position="206"/>
    </location>
</feature>
<keyword evidence="3" id="KW-0378">Hydrolase</keyword>
<proteinExistence type="inferred from homology"/>
<reference evidence="7 8" key="1">
    <citation type="journal article" date="2016" name="Genome Announc.">
        <title>Draft Whole-Genome Sequence of Trichoderma gamsii T6085, a Promising Biocontrol Agent of Fusarium Head Blight on Wheat.</title>
        <authorList>
            <person name="Baroncelli R."/>
            <person name="Zapparata A."/>
            <person name="Piaggeschi G."/>
            <person name="Sarrocco S."/>
            <person name="Vannacci G."/>
        </authorList>
    </citation>
    <scope>NUCLEOTIDE SEQUENCE [LARGE SCALE GENOMIC DNA]</scope>
    <source>
        <strain evidence="7 8">T6085</strain>
    </source>
</reference>
<dbReference type="RefSeq" id="XP_024404797.1">
    <property type="nucleotide sequence ID" value="XM_024550463.1"/>
</dbReference>
<feature type="active site" description="Proton acceptor" evidence="4">
    <location>
        <position position="398"/>
    </location>
</feature>
<sequence>MRVSLAKLFALGVLAGSSQASPVQPQHTPQVHPFTVNLSSRVPRMLEQIRSTQLLSQPVYIDTGNANGITLHDLKSFQKQWLTAFNWESEQKEINKFKHYTTLIEGLTIHFVHEKSNATDAIPLVLLHGWPGSFLEFIPIIEELTKQATTASGKKVSFDVIVPSLPGFAFSSAPPVNWTFPDSARLINTLVTQVLHYDTYALFGTDIGGGIGWELYDQYNTTVRAAHLAFLPFLPLNSAQLDAQNITLNSLEAFEESVTTEWSTTGEGYFLEHTTKSNTTKPNTIGLALQDNAVGQLAWIGEKFLNWSDPSAGSAPSILTHHEILRHVSLYYLTESFASSVVIYAQNPQGFSSAYRKARTDAPLLFSAFKYNVGFWPPALVAQTGNLVLYNNHNFGGHFPGLDNPPALLGDLREIGNYWK</sequence>
<keyword evidence="5" id="KW-0732">Signal</keyword>
<evidence type="ECO:0000256" key="1">
    <source>
        <dbReference type="ARBA" id="ARBA00010088"/>
    </source>
</evidence>
<protein>
    <recommendedName>
        <fullName evidence="6">Epoxide hydrolase N-terminal domain-containing protein</fullName>
    </recommendedName>
</protein>
<dbReference type="InterPro" id="IPR029058">
    <property type="entry name" value="AB_hydrolase_fold"/>
</dbReference>
<name>A0A2P4ZCX5_9HYPO</name>
<dbReference type="InterPro" id="IPR016292">
    <property type="entry name" value="Epoxide_hydrolase"/>
</dbReference>
<dbReference type="EMBL" id="JPDN02000041">
    <property type="protein sequence ID" value="PON22136.1"/>
    <property type="molecule type" value="Genomic_DNA"/>
</dbReference>
<accession>A0A2P4ZCX5</accession>
<dbReference type="GO" id="GO:0097176">
    <property type="term" value="P:epoxide metabolic process"/>
    <property type="evidence" value="ECO:0007669"/>
    <property type="project" value="TreeGrafter"/>
</dbReference>
<organism evidence="7 8">
    <name type="scientific">Trichoderma gamsii</name>
    <dbReference type="NCBI Taxonomy" id="398673"/>
    <lineage>
        <taxon>Eukaryota</taxon>
        <taxon>Fungi</taxon>
        <taxon>Dikarya</taxon>
        <taxon>Ascomycota</taxon>
        <taxon>Pezizomycotina</taxon>
        <taxon>Sordariomycetes</taxon>
        <taxon>Hypocreomycetidae</taxon>
        <taxon>Hypocreales</taxon>
        <taxon>Hypocreaceae</taxon>
        <taxon>Trichoderma</taxon>
    </lineage>
</organism>
<comment type="similarity">
    <text evidence="1">Belongs to the peptidase S33 family.</text>
</comment>
<dbReference type="PANTHER" id="PTHR21661">
    <property type="entry name" value="EPOXIDE HYDROLASE 1-RELATED"/>
    <property type="match status" value="1"/>
</dbReference>
<dbReference type="GeneID" id="29987471"/>
<evidence type="ECO:0000256" key="4">
    <source>
        <dbReference type="PIRSR" id="PIRSR001112-1"/>
    </source>
</evidence>
<feature type="active site" description="Proton donor" evidence="4">
    <location>
        <position position="344"/>
    </location>
</feature>
<comment type="caution">
    <text evidence="7">The sequence shown here is derived from an EMBL/GenBank/DDBJ whole genome shotgun (WGS) entry which is preliminary data.</text>
</comment>
<evidence type="ECO:0000313" key="8">
    <source>
        <dbReference type="Proteomes" id="UP000054821"/>
    </source>
</evidence>
<feature type="signal peptide" evidence="5">
    <location>
        <begin position="1"/>
        <end position="20"/>
    </location>
</feature>
<keyword evidence="8" id="KW-1185">Reference proteome</keyword>